<sequence>MSESRYFQYENGCVVTPRSSDVADSHVSAPGWTEVQVVPLDAIVIQRDELPEVKRRSTHVTTSTGCSWPISTEAETVYGRALEHLAVAAYLSENPPVDEAQVKALNALIVNAVTLGLASVDAARGFEEYLVRNGVTVKGADR</sequence>
<proteinExistence type="predicted"/>
<keyword evidence="2" id="KW-1185">Reference proteome</keyword>
<reference evidence="2" key="1">
    <citation type="journal article" date="2019" name="Int. J. Syst. Evol. Microbiol.">
        <title>The Global Catalogue of Microorganisms (GCM) 10K type strain sequencing project: providing services to taxonomists for standard genome sequencing and annotation.</title>
        <authorList>
            <consortium name="The Broad Institute Genomics Platform"/>
            <consortium name="The Broad Institute Genome Sequencing Center for Infectious Disease"/>
            <person name="Wu L."/>
            <person name="Ma J."/>
        </authorList>
    </citation>
    <scope>NUCLEOTIDE SEQUENCE [LARGE SCALE GENOMIC DNA]</scope>
    <source>
        <strain evidence="2">NBRC 108565</strain>
    </source>
</reference>
<protein>
    <recommendedName>
        <fullName evidence="3">Tail assembly chaperone</fullName>
    </recommendedName>
</protein>
<dbReference type="RefSeq" id="WP_286218118.1">
    <property type="nucleotide sequence ID" value="NZ_AP027729.1"/>
</dbReference>
<dbReference type="EMBL" id="AP027729">
    <property type="protein sequence ID" value="BDZ40787.1"/>
    <property type="molecule type" value="Genomic_DNA"/>
</dbReference>
<evidence type="ECO:0008006" key="3">
    <source>
        <dbReference type="Google" id="ProtNLM"/>
    </source>
</evidence>
<evidence type="ECO:0000313" key="1">
    <source>
        <dbReference type="EMBL" id="BDZ40787.1"/>
    </source>
</evidence>
<organism evidence="1 2">
    <name type="scientific">Paraoerskovia sediminicola</name>
    <dbReference type="NCBI Taxonomy" id="1138587"/>
    <lineage>
        <taxon>Bacteria</taxon>
        <taxon>Bacillati</taxon>
        <taxon>Actinomycetota</taxon>
        <taxon>Actinomycetes</taxon>
        <taxon>Micrococcales</taxon>
        <taxon>Cellulomonadaceae</taxon>
        <taxon>Paraoerskovia</taxon>
    </lineage>
</organism>
<dbReference type="Proteomes" id="UP001321475">
    <property type="component" value="Chromosome"/>
</dbReference>
<name>A0ABN6XAV6_9CELL</name>
<accession>A0ABN6XAV6</accession>
<evidence type="ECO:0000313" key="2">
    <source>
        <dbReference type="Proteomes" id="UP001321475"/>
    </source>
</evidence>
<gene>
    <name evidence="1" type="ORF">GCM10025865_00860</name>
</gene>